<proteinExistence type="inferred from homology"/>
<keyword evidence="2 4" id="KW-0479">Metal-binding</keyword>
<evidence type="ECO:0000256" key="3">
    <source>
        <dbReference type="ARBA" id="ARBA00022833"/>
    </source>
</evidence>
<comment type="similarity">
    <text evidence="4">Belongs to the HypA/HybF family.</text>
</comment>
<reference evidence="5 6" key="1">
    <citation type="submission" date="2020-08" db="EMBL/GenBank/DDBJ databases">
        <title>Genomic Encyclopedia of Type Strains, Phase IV (KMG-IV): sequencing the most valuable type-strain genomes for metagenomic binning, comparative biology and taxonomic classification.</title>
        <authorList>
            <person name="Goeker M."/>
        </authorList>
    </citation>
    <scope>NUCLEOTIDE SEQUENCE [LARGE SCALE GENOMIC DNA]</scope>
    <source>
        <strain evidence="5 6">DSM 5391</strain>
    </source>
</reference>
<feature type="binding site" evidence="4">
    <location>
        <position position="76"/>
    </location>
    <ligand>
        <name>Zn(2+)</name>
        <dbReference type="ChEBI" id="CHEBI:29105"/>
    </ligand>
</feature>
<dbReference type="PANTHER" id="PTHR34535:SF3">
    <property type="entry name" value="HYDROGENASE MATURATION FACTOR HYPA"/>
    <property type="match status" value="1"/>
</dbReference>
<dbReference type="GO" id="GO:0051604">
    <property type="term" value="P:protein maturation"/>
    <property type="evidence" value="ECO:0007669"/>
    <property type="project" value="InterPro"/>
</dbReference>
<comment type="caution">
    <text evidence="5">The sequence shown here is derived from an EMBL/GenBank/DDBJ whole genome shotgun (WGS) entry which is preliminary data.</text>
</comment>
<protein>
    <recommendedName>
        <fullName evidence="4">Hydrogenase maturation factor HypA</fullName>
    </recommendedName>
</protein>
<dbReference type="Pfam" id="PF01155">
    <property type="entry name" value="HypA"/>
    <property type="match status" value="1"/>
</dbReference>
<dbReference type="Gene3D" id="3.30.2320.80">
    <property type="match status" value="1"/>
</dbReference>
<dbReference type="HAMAP" id="MF_00213">
    <property type="entry name" value="HypA_HybF"/>
    <property type="match status" value="1"/>
</dbReference>
<gene>
    <name evidence="4" type="primary">hypA</name>
    <name evidence="5" type="ORF">HNR53_001200</name>
</gene>
<dbReference type="PANTHER" id="PTHR34535">
    <property type="entry name" value="HYDROGENASE MATURATION FACTOR HYPA"/>
    <property type="match status" value="1"/>
</dbReference>
<dbReference type="EMBL" id="JACHGK010000003">
    <property type="protein sequence ID" value="MBB6444591.1"/>
    <property type="molecule type" value="Genomic_DNA"/>
</dbReference>
<evidence type="ECO:0000313" key="5">
    <source>
        <dbReference type="EMBL" id="MBB6444591.1"/>
    </source>
</evidence>
<keyword evidence="3 4" id="KW-0862">Zinc</keyword>
<sequence length="119" mass="13604">MHEMALMGDILNLVQEDALPRNIKRLKMIELMVGELANAMPDALRMAFAIYKEQNQALFTEDAELRIVIEDAEAECIFCHTKYHPDMKITICPTCRMPSGKIITGETFQVLSYEGEEHE</sequence>
<feature type="binding site" evidence="4">
    <location>
        <position position="2"/>
    </location>
    <ligand>
        <name>Ni(2+)</name>
        <dbReference type="ChEBI" id="CHEBI:49786"/>
    </ligand>
</feature>
<dbReference type="InterPro" id="IPR000688">
    <property type="entry name" value="HypA/HybF"/>
</dbReference>
<comment type="function">
    <text evidence="4">Involved in the maturation of [NiFe] hydrogenases. Required for nickel insertion into the metal center of the hydrogenase.</text>
</comment>
<name>A0A7X0HS49_9BACI</name>
<feature type="binding site" evidence="4">
    <location>
        <position position="92"/>
    </location>
    <ligand>
        <name>Zn(2+)</name>
        <dbReference type="ChEBI" id="CHEBI:29105"/>
    </ligand>
</feature>
<feature type="binding site" evidence="4">
    <location>
        <position position="95"/>
    </location>
    <ligand>
        <name>Zn(2+)</name>
        <dbReference type="ChEBI" id="CHEBI:29105"/>
    </ligand>
</feature>
<organism evidence="5 6">
    <name type="scientific">Bacillus benzoevorans</name>
    <dbReference type="NCBI Taxonomy" id="1456"/>
    <lineage>
        <taxon>Bacteria</taxon>
        <taxon>Bacillati</taxon>
        <taxon>Bacillota</taxon>
        <taxon>Bacilli</taxon>
        <taxon>Bacillales</taxon>
        <taxon>Bacillaceae</taxon>
        <taxon>Bacillus</taxon>
    </lineage>
</organism>
<accession>A0A7X0HS49</accession>
<dbReference type="RefSeq" id="WP_184523819.1">
    <property type="nucleotide sequence ID" value="NZ_JACHGK010000003.1"/>
</dbReference>
<feature type="binding site" evidence="4">
    <location>
        <position position="79"/>
    </location>
    <ligand>
        <name>Zn(2+)</name>
        <dbReference type="ChEBI" id="CHEBI:29105"/>
    </ligand>
</feature>
<dbReference type="GO" id="GO:0008270">
    <property type="term" value="F:zinc ion binding"/>
    <property type="evidence" value="ECO:0007669"/>
    <property type="project" value="UniProtKB-UniRule"/>
</dbReference>
<dbReference type="AlphaFoldDB" id="A0A7X0HS49"/>
<evidence type="ECO:0000256" key="4">
    <source>
        <dbReference type="HAMAP-Rule" id="MF_00213"/>
    </source>
</evidence>
<evidence type="ECO:0000256" key="2">
    <source>
        <dbReference type="ARBA" id="ARBA00022723"/>
    </source>
</evidence>
<keyword evidence="6" id="KW-1185">Reference proteome</keyword>
<keyword evidence="1 4" id="KW-0533">Nickel</keyword>
<dbReference type="Proteomes" id="UP000531594">
    <property type="component" value="Unassembled WGS sequence"/>
</dbReference>
<dbReference type="GO" id="GO:0016151">
    <property type="term" value="F:nickel cation binding"/>
    <property type="evidence" value="ECO:0007669"/>
    <property type="project" value="UniProtKB-UniRule"/>
</dbReference>
<dbReference type="PIRSF" id="PIRSF004761">
    <property type="entry name" value="Hydrgn_mat_HypA"/>
    <property type="match status" value="1"/>
</dbReference>
<evidence type="ECO:0000313" key="6">
    <source>
        <dbReference type="Proteomes" id="UP000531594"/>
    </source>
</evidence>
<evidence type="ECO:0000256" key="1">
    <source>
        <dbReference type="ARBA" id="ARBA00022596"/>
    </source>
</evidence>